<feature type="domain" description="EF-hand" evidence="2">
    <location>
        <begin position="8"/>
        <end position="43"/>
    </location>
</feature>
<keyword evidence="1" id="KW-0106">Calcium</keyword>
<dbReference type="Proteomes" id="UP001217089">
    <property type="component" value="Unassembled WGS sequence"/>
</dbReference>
<dbReference type="InterPro" id="IPR011992">
    <property type="entry name" value="EF-hand-dom_pair"/>
</dbReference>
<evidence type="ECO:0000256" key="1">
    <source>
        <dbReference type="ARBA" id="ARBA00022837"/>
    </source>
</evidence>
<name>A0ABQ9ETI2_TEGGR</name>
<keyword evidence="4" id="KW-1185">Reference proteome</keyword>
<dbReference type="PROSITE" id="PS50222">
    <property type="entry name" value="EF_HAND_2"/>
    <property type="match status" value="1"/>
</dbReference>
<dbReference type="SUPFAM" id="SSF47473">
    <property type="entry name" value="EF-hand"/>
    <property type="match status" value="1"/>
</dbReference>
<evidence type="ECO:0000313" key="4">
    <source>
        <dbReference type="Proteomes" id="UP001217089"/>
    </source>
</evidence>
<dbReference type="InterPro" id="IPR002048">
    <property type="entry name" value="EF_hand_dom"/>
</dbReference>
<dbReference type="Gene3D" id="1.10.238.10">
    <property type="entry name" value="EF-hand"/>
    <property type="match status" value="1"/>
</dbReference>
<sequence>MLQAEYNLEPDQAQLVFDIFDADHNDILSIWEFQQFYTMFGDNVHNLFNQFKQMEVNGTGNADIEKVWETLKTVQCATGQQMEEKDLEQFIKSTAGESKSIDLSKFLHLYCRIKQWKYRD</sequence>
<dbReference type="PROSITE" id="PS00018">
    <property type="entry name" value="EF_HAND_1"/>
    <property type="match status" value="1"/>
</dbReference>
<accession>A0ABQ9ETI2</accession>
<comment type="caution">
    <text evidence="3">The sequence shown here is derived from an EMBL/GenBank/DDBJ whole genome shotgun (WGS) entry which is preliminary data.</text>
</comment>
<proteinExistence type="predicted"/>
<gene>
    <name evidence="3" type="ORF">KUTeg_015009</name>
</gene>
<evidence type="ECO:0000259" key="2">
    <source>
        <dbReference type="PROSITE" id="PS50222"/>
    </source>
</evidence>
<organism evidence="3 4">
    <name type="scientific">Tegillarca granosa</name>
    <name type="common">Malaysian cockle</name>
    <name type="synonym">Anadara granosa</name>
    <dbReference type="NCBI Taxonomy" id="220873"/>
    <lineage>
        <taxon>Eukaryota</taxon>
        <taxon>Metazoa</taxon>
        <taxon>Spiralia</taxon>
        <taxon>Lophotrochozoa</taxon>
        <taxon>Mollusca</taxon>
        <taxon>Bivalvia</taxon>
        <taxon>Autobranchia</taxon>
        <taxon>Pteriomorphia</taxon>
        <taxon>Arcoida</taxon>
        <taxon>Arcoidea</taxon>
        <taxon>Arcidae</taxon>
        <taxon>Tegillarca</taxon>
    </lineage>
</organism>
<dbReference type="InterPro" id="IPR018247">
    <property type="entry name" value="EF_Hand_1_Ca_BS"/>
</dbReference>
<evidence type="ECO:0000313" key="3">
    <source>
        <dbReference type="EMBL" id="KAJ8306925.1"/>
    </source>
</evidence>
<protein>
    <recommendedName>
        <fullName evidence="2">EF-hand domain-containing protein</fullName>
    </recommendedName>
</protein>
<reference evidence="3 4" key="1">
    <citation type="submission" date="2022-12" db="EMBL/GenBank/DDBJ databases">
        <title>Chromosome-level genome of Tegillarca granosa.</title>
        <authorList>
            <person name="Kim J."/>
        </authorList>
    </citation>
    <scope>NUCLEOTIDE SEQUENCE [LARGE SCALE GENOMIC DNA]</scope>
    <source>
        <strain evidence="3">Teg-2019</strain>
        <tissue evidence="3">Adductor muscle</tissue>
    </source>
</reference>
<dbReference type="EMBL" id="JARBDR010000793">
    <property type="protein sequence ID" value="KAJ8306925.1"/>
    <property type="molecule type" value="Genomic_DNA"/>
</dbReference>